<sequence>MVGEYRRGARLFTAPIAPPRAPAHTIRTPRERQRALARGGSFAWCTLLALRGTATIEDAAARALLATRAFVGGTDRTADFDSRSGTGEAFRLGARPASYLAASPLLSTLPGADSARVLDSLVRDDRRLLDALDAEQHDAPYAPTRVPRTMLRALV</sequence>
<proteinExistence type="predicted"/>
<name>A0AB34J763_PRYPA</name>
<dbReference type="AlphaFoldDB" id="A0AB34J763"/>
<comment type="caution">
    <text evidence="1">The sequence shown here is derived from an EMBL/GenBank/DDBJ whole genome shotgun (WGS) entry which is preliminary data.</text>
</comment>
<accession>A0AB34J763</accession>
<dbReference type="EMBL" id="JBGBPQ010000013">
    <property type="protein sequence ID" value="KAL1512429.1"/>
    <property type="molecule type" value="Genomic_DNA"/>
</dbReference>
<protein>
    <submittedName>
        <fullName evidence="1">Uncharacterized protein</fullName>
    </submittedName>
</protein>
<evidence type="ECO:0000313" key="1">
    <source>
        <dbReference type="EMBL" id="KAL1512429.1"/>
    </source>
</evidence>
<organism evidence="1 2">
    <name type="scientific">Prymnesium parvum</name>
    <name type="common">Toxic golden alga</name>
    <dbReference type="NCBI Taxonomy" id="97485"/>
    <lineage>
        <taxon>Eukaryota</taxon>
        <taxon>Haptista</taxon>
        <taxon>Haptophyta</taxon>
        <taxon>Prymnesiophyceae</taxon>
        <taxon>Prymnesiales</taxon>
        <taxon>Prymnesiaceae</taxon>
        <taxon>Prymnesium</taxon>
    </lineage>
</organism>
<evidence type="ECO:0000313" key="2">
    <source>
        <dbReference type="Proteomes" id="UP001515480"/>
    </source>
</evidence>
<gene>
    <name evidence="1" type="ORF">AB1Y20_005684</name>
</gene>
<dbReference type="Proteomes" id="UP001515480">
    <property type="component" value="Unassembled WGS sequence"/>
</dbReference>
<keyword evidence="2" id="KW-1185">Reference proteome</keyword>
<reference evidence="1 2" key="1">
    <citation type="journal article" date="2024" name="Science">
        <title>Giant polyketide synthase enzymes in the biosynthesis of giant marine polyether toxins.</title>
        <authorList>
            <person name="Fallon T.R."/>
            <person name="Shende V.V."/>
            <person name="Wierzbicki I.H."/>
            <person name="Pendleton A.L."/>
            <person name="Watervoot N.F."/>
            <person name="Auber R.P."/>
            <person name="Gonzalez D.J."/>
            <person name="Wisecaver J.H."/>
            <person name="Moore B.S."/>
        </authorList>
    </citation>
    <scope>NUCLEOTIDE SEQUENCE [LARGE SCALE GENOMIC DNA]</scope>
    <source>
        <strain evidence="1 2">12B1</strain>
    </source>
</reference>